<feature type="domain" description="Glycosyl transferase family 1" evidence="2">
    <location>
        <begin position="222"/>
        <end position="372"/>
    </location>
</feature>
<reference evidence="4" key="1">
    <citation type="journal article" date="2022" name="Nat. Microbiol.">
        <title>Unique mobile elements and scalable gene flow at the prokaryote-eukaryote boundary revealed by circularized Asgard archaea genomes.</title>
        <authorList>
            <person name="Wu F."/>
            <person name="Speth D.R."/>
            <person name="Philosof A."/>
            <person name="Cremiere A."/>
            <person name="Narayanan A."/>
            <person name="Barco R.A."/>
            <person name="Connon S.A."/>
            <person name="Amend J.P."/>
            <person name="Antoshechkin I.A."/>
            <person name="Orphan V.J."/>
        </authorList>
    </citation>
    <scope>NUCLEOTIDE SEQUENCE</scope>
    <source>
        <strain evidence="4">PR6</strain>
    </source>
</reference>
<evidence type="ECO:0000256" key="1">
    <source>
        <dbReference type="ARBA" id="ARBA00022679"/>
    </source>
</evidence>
<evidence type="ECO:0000259" key="2">
    <source>
        <dbReference type="Pfam" id="PF00534"/>
    </source>
</evidence>
<feature type="domain" description="Glycosyltransferase subfamily 4-like N-terminal" evidence="3">
    <location>
        <begin position="14"/>
        <end position="120"/>
    </location>
</feature>
<gene>
    <name evidence="4" type="ORF">K9W46_04125</name>
</gene>
<dbReference type="InterPro" id="IPR001296">
    <property type="entry name" value="Glyco_trans_1"/>
</dbReference>
<proteinExistence type="predicted"/>
<name>A0A9Y1BSB5_9ARCH</name>
<dbReference type="Gene3D" id="3.40.50.2000">
    <property type="entry name" value="Glycogen Phosphorylase B"/>
    <property type="match status" value="2"/>
</dbReference>
<evidence type="ECO:0000313" key="4">
    <source>
        <dbReference type="EMBL" id="UJG44371.1"/>
    </source>
</evidence>
<accession>A0A9Y1BSB5</accession>
<dbReference type="InterPro" id="IPR028098">
    <property type="entry name" value="Glyco_trans_4-like_N"/>
</dbReference>
<dbReference type="PANTHER" id="PTHR46401:SF2">
    <property type="entry name" value="GLYCOSYLTRANSFERASE WBBK-RELATED"/>
    <property type="match status" value="1"/>
</dbReference>
<dbReference type="SUPFAM" id="SSF53756">
    <property type="entry name" value="UDP-Glycosyltransferase/glycogen phosphorylase"/>
    <property type="match status" value="1"/>
</dbReference>
<dbReference type="CDD" id="cd03801">
    <property type="entry name" value="GT4_PimA-like"/>
    <property type="match status" value="1"/>
</dbReference>
<dbReference type="AlphaFoldDB" id="A0A9Y1BSB5"/>
<keyword evidence="1" id="KW-0808">Transferase</keyword>
<dbReference type="Pfam" id="PF13439">
    <property type="entry name" value="Glyco_transf_4"/>
    <property type="match status" value="1"/>
</dbReference>
<dbReference type="PANTHER" id="PTHR46401">
    <property type="entry name" value="GLYCOSYLTRANSFERASE WBBK-RELATED"/>
    <property type="match status" value="1"/>
</dbReference>
<evidence type="ECO:0000259" key="3">
    <source>
        <dbReference type="Pfam" id="PF13439"/>
    </source>
</evidence>
<dbReference type="Proteomes" id="UP001200513">
    <property type="component" value="Chromosome"/>
</dbReference>
<dbReference type="Pfam" id="PF00534">
    <property type="entry name" value="Glycos_transf_1"/>
    <property type="match status" value="1"/>
</dbReference>
<organism evidence="4">
    <name type="scientific">Candidatus Heimdallarchaeum endolithica</name>
    <dbReference type="NCBI Taxonomy" id="2876572"/>
    <lineage>
        <taxon>Archaea</taxon>
        <taxon>Promethearchaeati</taxon>
        <taxon>Candidatus Heimdallarchaeota</taxon>
        <taxon>Candidatus Heimdallarchaeia (ex Rinke et al. 2021) (nom. nud.)</taxon>
        <taxon>Candidatus Heimdallarchaeales</taxon>
        <taxon>Candidatus Heimdallarchaeaceae</taxon>
        <taxon>Candidatus Heimdallarchaeum</taxon>
    </lineage>
</organism>
<sequence>MNIAIIYYQLVNSGGGERLLIEEVKYFQNKGNTVSVLTFEFDKRSLFGQKINVVQFKRGKSYLTDILQLRLFFKKKPHDLIIANGAGGAALAYLATRGLNIPYITHIHGSKFWDRKEKIKYSFLFRKVFDKIYYSVIGHQENYPKHRNFSIIEKMKLELRSLIEYFGVKNSLFLITLTKQVKWELELMYKTKTIVSRPGVSKEFYLKKNISPTKDIIEMMEKIGNENKMILCVNRIEKNKRLDLVMKAFNELCNKRDDIFLVIAGRGNYLSEIMKLKKKLEYGSKIIFTGFVSEDDLKFLYKSCDIFVSPMWCAYGLTPIEAVVMKKKVLIANDSFVHEILCKNPLVKISEPNMNAFSENLLNLLKTTETINSFKMELPTWDSYFDKIEKELHECLNYSNQ</sequence>
<dbReference type="GO" id="GO:0016757">
    <property type="term" value="F:glycosyltransferase activity"/>
    <property type="evidence" value="ECO:0007669"/>
    <property type="project" value="InterPro"/>
</dbReference>
<dbReference type="EMBL" id="CP084167">
    <property type="protein sequence ID" value="UJG44371.1"/>
    <property type="molecule type" value="Genomic_DNA"/>
</dbReference>
<protein>
    <submittedName>
        <fullName evidence="4">Glycosyltransferase family 4 protein</fullName>
    </submittedName>
</protein>